<reference evidence="2 3" key="1">
    <citation type="submission" date="2020-08" db="EMBL/GenBank/DDBJ databases">
        <title>Genomic Encyclopedia of Type Strains, Phase IV (KMG-IV): sequencing the most valuable type-strain genomes for metagenomic binning, comparative biology and taxonomic classification.</title>
        <authorList>
            <person name="Goeker M."/>
        </authorList>
    </citation>
    <scope>NUCLEOTIDE SEQUENCE [LARGE SCALE GENOMIC DNA]</scope>
    <source>
        <strain evidence="2 3">YC6886</strain>
    </source>
</reference>
<comment type="caution">
    <text evidence="2">The sequence shown here is derived from an EMBL/GenBank/DDBJ whole genome shotgun (WGS) entry which is preliminary data.</text>
</comment>
<name>A0A840VIN0_9BACT</name>
<protein>
    <submittedName>
        <fullName evidence="2">Uncharacterized protein</fullName>
    </submittedName>
</protein>
<keyword evidence="1" id="KW-0812">Transmembrane</keyword>
<feature type="transmembrane region" description="Helical" evidence="1">
    <location>
        <begin position="56"/>
        <end position="75"/>
    </location>
</feature>
<feature type="transmembrane region" description="Helical" evidence="1">
    <location>
        <begin position="191"/>
        <end position="209"/>
    </location>
</feature>
<evidence type="ECO:0000313" key="2">
    <source>
        <dbReference type="EMBL" id="MBB5353710.1"/>
    </source>
</evidence>
<dbReference type="AlphaFoldDB" id="A0A840VIN0"/>
<gene>
    <name evidence="2" type="ORF">HNR46_003971</name>
</gene>
<keyword evidence="3" id="KW-1185">Reference proteome</keyword>
<organism evidence="2 3">
    <name type="scientific">Haloferula luteola</name>
    <dbReference type="NCBI Taxonomy" id="595692"/>
    <lineage>
        <taxon>Bacteria</taxon>
        <taxon>Pseudomonadati</taxon>
        <taxon>Verrucomicrobiota</taxon>
        <taxon>Verrucomicrobiia</taxon>
        <taxon>Verrucomicrobiales</taxon>
        <taxon>Verrucomicrobiaceae</taxon>
        <taxon>Haloferula</taxon>
    </lineage>
</organism>
<dbReference type="RefSeq" id="WP_184021980.1">
    <property type="nucleotide sequence ID" value="NZ_JACHFD010000033.1"/>
</dbReference>
<dbReference type="Proteomes" id="UP000557717">
    <property type="component" value="Unassembled WGS sequence"/>
</dbReference>
<evidence type="ECO:0000313" key="3">
    <source>
        <dbReference type="Proteomes" id="UP000557717"/>
    </source>
</evidence>
<proteinExistence type="predicted"/>
<accession>A0A840VIN0</accession>
<keyword evidence="1" id="KW-0472">Membrane</keyword>
<evidence type="ECO:0000256" key="1">
    <source>
        <dbReference type="SAM" id="Phobius"/>
    </source>
</evidence>
<dbReference type="EMBL" id="JACHFD010000033">
    <property type="protein sequence ID" value="MBB5353710.1"/>
    <property type="molecule type" value="Genomic_DNA"/>
</dbReference>
<keyword evidence="1" id="KW-1133">Transmembrane helix</keyword>
<sequence>MSSRRPWGGASVERAEQVVKGLCLQRRLAKEVLGGLGADDFDFMSEPIVCKPTPWFLLRAVAMLLMFGVFAAMFFKDGKWGYRDQNYAYYMWRGFERASNEFAARKGEMTPAEWKSYAASQQIELPEDRSILPEGTPDRVAWPEILQDAEAMAAASENPRSQLFDPYRESVGMKTKVPEHDFIAQKIFEQWVVFWICLGLVVAALVILIRTLGRSLRLNDGVFQPAGGAPVAVKDLTRIDLRRWQNKGLAFAWAPDGKGGERKIRIDGLTYGGFKEEHGQPAERLMKAILAGFSGEVIDYEHSSETESAESPESGA</sequence>